<keyword evidence="2" id="KW-0732">Signal</keyword>
<dbReference type="AlphaFoldDB" id="F6G706"/>
<feature type="compositionally biased region" description="Basic and acidic residues" evidence="1">
    <location>
        <begin position="66"/>
        <end position="87"/>
    </location>
</feature>
<organism evidence="3 4">
    <name type="scientific">Ralstonia solanacearum (strain Po82)</name>
    <dbReference type="NCBI Taxonomy" id="1031711"/>
    <lineage>
        <taxon>Bacteria</taxon>
        <taxon>Pseudomonadati</taxon>
        <taxon>Pseudomonadota</taxon>
        <taxon>Betaproteobacteria</taxon>
        <taxon>Burkholderiales</taxon>
        <taxon>Burkholderiaceae</taxon>
        <taxon>Ralstonia</taxon>
        <taxon>Ralstonia solanacearum species complex</taxon>
    </lineage>
</organism>
<protein>
    <submittedName>
        <fullName evidence="3">Uncharacterized protein</fullName>
    </submittedName>
</protein>
<gene>
    <name evidence="3" type="ordered locus">RSPO_c00397</name>
</gene>
<evidence type="ECO:0000313" key="4">
    <source>
        <dbReference type="Proteomes" id="UP000007953"/>
    </source>
</evidence>
<dbReference type="PATRIC" id="fig|1031711.3.peg.383"/>
<evidence type="ECO:0000256" key="1">
    <source>
        <dbReference type="SAM" id="MobiDB-lite"/>
    </source>
</evidence>
<dbReference type="HOGENOM" id="CLU_2384043_0_0_4"/>
<evidence type="ECO:0000313" key="3">
    <source>
        <dbReference type="EMBL" id="AEG67701.1"/>
    </source>
</evidence>
<name>F6G706_RALS8</name>
<evidence type="ECO:0000256" key="2">
    <source>
        <dbReference type="SAM" id="SignalP"/>
    </source>
</evidence>
<dbReference type="EMBL" id="CP002819">
    <property type="protein sequence ID" value="AEG67701.1"/>
    <property type="molecule type" value="Genomic_DNA"/>
</dbReference>
<dbReference type="Proteomes" id="UP000007953">
    <property type="component" value="Chromosome"/>
</dbReference>
<accession>F6G706</accession>
<feature type="region of interest" description="Disordered" evidence="1">
    <location>
        <begin position="58"/>
        <end position="99"/>
    </location>
</feature>
<dbReference type="KEGG" id="rsn:RSPO_c00397"/>
<dbReference type="eggNOG" id="ENOG5031D6R">
    <property type="taxonomic scope" value="Bacteria"/>
</dbReference>
<feature type="chain" id="PRO_5003340206" evidence="2">
    <location>
        <begin position="31"/>
        <end position="99"/>
    </location>
</feature>
<sequence length="99" mass="10576">MKKEFAMRLKQIGMVALLAAGATAAGGAWAQATRIEVFGQAAREARVDVYSDGGRTGRFDPYTEGARARFDPYTDGMRSDPAGRAREAGGTVYGYPVPN</sequence>
<feature type="signal peptide" evidence="2">
    <location>
        <begin position="1"/>
        <end position="30"/>
    </location>
</feature>
<reference evidence="3 4" key="1">
    <citation type="journal article" date="2011" name="J. Bacteriol.">
        <title>Complete genome sequence of the plant pathogen Ralstonia solanacearum strain Po82.</title>
        <authorList>
            <person name="Xu J."/>
            <person name="Zheng H.J."/>
            <person name="Liu L."/>
            <person name="Pan Z.C."/>
            <person name="Prior P."/>
            <person name="Tang B."/>
            <person name="Xu J.S."/>
            <person name="Zhang H."/>
            <person name="Tian Q."/>
            <person name="Zhang L.Q."/>
            <person name="Feng J."/>
        </authorList>
    </citation>
    <scope>NUCLEOTIDE SEQUENCE [LARGE SCALE GENOMIC DNA]</scope>
    <source>
        <strain evidence="3 4">Po82</strain>
    </source>
</reference>
<proteinExistence type="predicted"/>